<dbReference type="InterPro" id="IPR005119">
    <property type="entry name" value="LysR_subst-bd"/>
</dbReference>
<dbReference type="InterPro" id="IPR000847">
    <property type="entry name" value="LysR_HTH_N"/>
</dbReference>
<evidence type="ECO:0000256" key="1">
    <source>
        <dbReference type="ARBA" id="ARBA00009437"/>
    </source>
</evidence>
<comment type="similarity">
    <text evidence="1">Belongs to the LysR transcriptional regulatory family.</text>
</comment>
<evidence type="ECO:0000256" key="4">
    <source>
        <dbReference type="ARBA" id="ARBA00023163"/>
    </source>
</evidence>
<name>A0A1N6D9K2_9SPHN</name>
<proteinExistence type="inferred from homology"/>
<evidence type="ECO:0000256" key="2">
    <source>
        <dbReference type="ARBA" id="ARBA00023015"/>
    </source>
</evidence>
<gene>
    <name evidence="6" type="ORF">SAMN02745824_1730</name>
</gene>
<keyword evidence="7" id="KW-1185">Reference proteome</keyword>
<accession>A0A1N6D9K2</accession>
<dbReference type="InterPro" id="IPR036390">
    <property type="entry name" value="WH_DNA-bd_sf"/>
</dbReference>
<dbReference type="FunFam" id="1.10.10.10:FF:000001">
    <property type="entry name" value="LysR family transcriptional regulator"/>
    <property type="match status" value="1"/>
</dbReference>
<dbReference type="PANTHER" id="PTHR30537:SF10">
    <property type="entry name" value="TRANSCRIPTIONAL REGULATOR-RELATED"/>
    <property type="match status" value="1"/>
</dbReference>
<dbReference type="SUPFAM" id="SSF46785">
    <property type="entry name" value="Winged helix' DNA-binding domain"/>
    <property type="match status" value="1"/>
</dbReference>
<feature type="domain" description="HTH lysR-type" evidence="5">
    <location>
        <begin position="10"/>
        <end position="59"/>
    </location>
</feature>
<dbReference type="PANTHER" id="PTHR30537">
    <property type="entry name" value="HTH-TYPE TRANSCRIPTIONAL REGULATOR"/>
    <property type="match status" value="1"/>
</dbReference>
<reference evidence="7" key="1">
    <citation type="submission" date="2016-11" db="EMBL/GenBank/DDBJ databases">
        <authorList>
            <person name="Varghese N."/>
            <person name="Submissions S."/>
        </authorList>
    </citation>
    <scope>NUCLEOTIDE SEQUENCE [LARGE SCALE GENOMIC DNA]</scope>
    <source>
        <strain evidence="7">DSM 22363</strain>
    </source>
</reference>
<dbReference type="InterPro" id="IPR036388">
    <property type="entry name" value="WH-like_DNA-bd_sf"/>
</dbReference>
<dbReference type="AlphaFoldDB" id="A0A1N6D9K2"/>
<dbReference type="Proteomes" id="UP000185192">
    <property type="component" value="Unassembled WGS sequence"/>
</dbReference>
<dbReference type="SUPFAM" id="SSF53850">
    <property type="entry name" value="Periplasmic binding protein-like II"/>
    <property type="match status" value="1"/>
</dbReference>
<dbReference type="GO" id="GO:0003700">
    <property type="term" value="F:DNA-binding transcription factor activity"/>
    <property type="evidence" value="ECO:0007669"/>
    <property type="project" value="InterPro"/>
</dbReference>
<evidence type="ECO:0000313" key="7">
    <source>
        <dbReference type="Proteomes" id="UP000185192"/>
    </source>
</evidence>
<organism evidence="6 7">
    <name type="scientific">Parasphingorhabdus marina DSM 22363</name>
    <dbReference type="NCBI Taxonomy" id="1123272"/>
    <lineage>
        <taxon>Bacteria</taxon>
        <taxon>Pseudomonadati</taxon>
        <taxon>Pseudomonadota</taxon>
        <taxon>Alphaproteobacteria</taxon>
        <taxon>Sphingomonadales</taxon>
        <taxon>Sphingomonadaceae</taxon>
        <taxon>Parasphingorhabdus</taxon>
    </lineage>
</organism>
<evidence type="ECO:0000313" key="6">
    <source>
        <dbReference type="EMBL" id="SIN67468.1"/>
    </source>
</evidence>
<dbReference type="RefSeq" id="WP_074204610.1">
    <property type="nucleotide sequence ID" value="NZ_FSQW01000001.1"/>
</dbReference>
<dbReference type="Gene3D" id="1.10.10.10">
    <property type="entry name" value="Winged helix-like DNA-binding domain superfamily/Winged helix DNA-binding domain"/>
    <property type="match status" value="1"/>
</dbReference>
<sequence>MSAWDGVEEFVAVVEAGSFVGAARALGFSNAHISRSIARLERKLDARLFDRTTRSLRLTNAGRALVDPFRRLVEDRDDAFALMTTDGAPKGELRITCSASLGHKFVIPIVRKYAQNFESLSIWIDLTNRLVDLIAEGFDMAIRTGHLPDSKLIATRIGSRSLVTFASKSYLDKYGYPKSVSDLIEHNCVRGTSSVWHFKNEVGEEVDFHPKGRWRCNSGEGVLEAVTADMGIGQLPGHYLDDMLRDGKIQSILDKYSIEDEPIWAIYPNRKHVLPRVKSLIEVLKMEIL</sequence>
<dbReference type="PROSITE" id="PS50931">
    <property type="entry name" value="HTH_LYSR"/>
    <property type="match status" value="1"/>
</dbReference>
<protein>
    <submittedName>
        <fullName evidence="6">DNA-binding transcriptional regulator, LysR family</fullName>
    </submittedName>
</protein>
<dbReference type="InterPro" id="IPR058163">
    <property type="entry name" value="LysR-type_TF_proteobact-type"/>
</dbReference>
<dbReference type="Pfam" id="PF03466">
    <property type="entry name" value="LysR_substrate"/>
    <property type="match status" value="1"/>
</dbReference>
<keyword evidence="2" id="KW-0805">Transcription regulation</keyword>
<evidence type="ECO:0000259" key="5">
    <source>
        <dbReference type="PROSITE" id="PS50931"/>
    </source>
</evidence>
<dbReference type="Pfam" id="PF00126">
    <property type="entry name" value="HTH_1"/>
    <property type="match status" value="1"/>
</dbReference>
<dbReference type="Gene3D" id="3.40.190.290">
    <property type="match status" value="1"/>
</dbReference>
<dbReference type="STRING" id="1123272.SAMN02745824_1730"/>
<dbReference type="OrthoDB" id="9813056at2"/>
<keyword evidence="3 6" id="KW-0238">DNA-binding</keyword>
<dbReference type="GO" id="GO:0043565">
    <property type="term" value="F:sequence-specific DNA binding"/>
    <property type="evidence" value="ECO:0007669"/>
    <property type="project" value="TreeGrafter"/>
</dbReference>
<evidence type="ECO:0000256" key="3">
    <source>
        <dbReference type="ARBA" id="ARBA00023125"/>
    </source>
</evidence>
<dbReference type="EMBL" id="FSQW01000001">
    <property type="protein sequence ID" value="SIN67468.1"/>
    <property type="molecule type" value="Genomic_DNA"/>
</dbReference>
<dbReference type="GO" id="GO:0006351">
    <property type="term" value="P:DNA-templated transcription"/>
    <property type="evidence" value="ECO:0007669"/>
    <property type="project" value="TreeGrafter"/>
</dbReference>
<keyword evidence="4" id="KW-0804">Transcription</keyword>